<evidence type="ECO:0000256" key="1">
    <source>
        <dbReference type="SAM" id="Phobius"/>
    </source>
</evidence>
<evidence type="ECO:0000313" key="2">
    <source>
        <dbReference type="EMBL" id="KKL07983.1"/>
    </source>
</evidence>
<organism evidence="2">
    <name type="scientific">marine sediment metagenome</name>
    <dbReference type="NCBI Taxonomy" id="412755"/>
    <lineage>
        <taxon>unclassified sequences</taxon>
        <taxon>metagenomes</taxon>
        <taxon>ecological metagenomes</taxon>
    </lineage>
</organism>
<comment type="caution">
    <text evidence="2">The sequence shown here is derived from an EMBL/GenBank/DDBJ whole genome shotgun (WGS) entry which is preliminary data.</text>
</comment>
<proteinExistence type="predicted"/>
<reference evidence="2" key="1">
    <citation type="journal article" date="2015" name="Nature">
        <title>Complex archaea that bridge the gap between prokaryotes and eukaryotes.</title>
        <authorList>
            <person name="Spang A."/>
            <person name="Saw J.H."/>
            <person name="Jorgensen S.L."/>
            <person name="Zaremba-Niedzwiedzka K."/>
            <person name="Martijn J."/>
            <person name="Lind A.E."/>
            <person name="van Eijk R."/>
            <person name="Schleper C."/>
            <person name="Guy L."/>
            <person name="Ettema T.J."/>
        </authorList>
    </citation>
    <scope>NUCLEOTIDE SEQUENCE</scope>
</reference>
<accession>A0A0F9D7B3</accession>
<dbReference type="AlphaFoldDB" id="A0A0F9D7B3"/>
<sequence>MTKHYRRNITPGHAPTEEELDKYLGRIGGLGQIDHCEFSGGGHISILVAGIAFALVAIGAGVLLLL</sequence>
<keyword evidence="1" id="KW-0812">Transmembrane</keyword>
<dbReference type="EMBL" id="LAZR01043065">
    <property type="protein sequence ID" value="KKL07983.1"/>
    <property type="molecule type" value="Genomic_DNA"/>
</dbReference>
<feature type="transmembrane region" description="Helical" evidence="1">
    <location>
        <begin position="44"/>
        <end position="65"/>
    </location>
</feature>
<gene>
    <name evidence="2" type="ORF">LCGC14_2580480</name>
</gene>
<keyword evidence="1" id="KW-0472">Membrane</keyword>
<protein>
    <submittedName>
        <fullName evidence="2">Uncharacterized protein</fullName>
    </submittedName>
</protein>
<name>A0A0F9D7B3_9ZZZZ</name>
<keyword evidence="1" id="KW-1133">Transmembrane helix</keyword>